<accession>X1U198</accession>
<evidence type="ECO:0000259" key="6">
    <source>
        <dbReference type="PROSITE" id="PS50011"/>
    </source>
</evidence>
<comment type="caution">
    <text evidence="7">The sequence shown here is derived from an EMBL/GenBank/DDBJ whole genome shotgun (WGS) entry which is preliminary data.</text>
</comment>
<dbReference type="AlphaFoldDB" id="X1U198"/>
<dbReference type="PANTHER" id="PTHR24345">
    <property type="entry name" value="SERINE/THREONINE-PROTEIN KINASE PLK"/>
    <property type="match status" value="1"/>
</dbReference>
<protein>
    <recommendedName>
        <fullName evidence="6">Protein kinase domain-containing protein</fullName>
    </recommendedName>
</protein>
<dbReference type="SMART" id="SM00220">
    <property type="entry name" value="S_TKc"/>
    <property type="match status" value="1"/>
</dbReference>
<name>X1U198_9ZZZZ</name>
<dbReference type="Pfam" id="PF00069">
    <property type="entry name" value="Pkinase"/>
    <property type="match status" value="1"/>
</dbReference>
<keyword evidence="4" id="KW-0418">Kinase</keyword>
<dbReference type="InterPro" id="IPR017441">
    <property type="entry name" value="Protein_kinase_ATP_BS"/>
</dbReference>
<dbReference type="InterPro" id="IPR008271">
    <property type="entry name" value="Ser/Thr_kinase_AS"/>
</dbReference>
<organism evidence="7">
    <name type="scientific">marine sediment metagenome</name>
    <dbReference type="NCBI Taxonomy" id="412755"/>
    <lineage>
        <taxon>unclassified sequences</taxon>
        <taxon>metagenomes</taxon>
        <taxon>ecological metagenomes</taxon>
    </lineage>
</organism>
<dbReference type="PROSITE" id="PS50011">
    <property type="entry name" value="PROTEIN_KINASE_DOM"/>
    <property type="match status" value="1"/>
</dbReference>
<dbReference type="Gene3D" id="1.10.510.10">
    <property type="entry name" value="Transferase(Phosphotransferase) domain 1"/>
    <property type="match status" value="1"/>
</dbReference>
<gene>
    <name evidence="7" type="ORF">S12H4_21870</name>
</gene>
<feature type="domain" description="Protein kinase" evidence="6">
    <location>
        <begin position="18"/>
        <end position="166"/>
    </location>
</feature>
<dbReference type="EMBL" id="BARW01011317">
    <property type="protein sequence ID" value="GAI86044.1"/>
    <property type="molecule type" value="Genomic_DNA"/>
</dbReference>
<dbReference type="PROSITE" id="PS00108">
    <property type="entry name" value="PROTEIN_KINASE_ST"/>
    <property type="match status" value="1"/>
</dbReference>
<reference evidence="7" key="1">
    <citation type="journal article" date="2014" name="Front. Microbiol.">
        <title>High frequency of phylogenetically diverse reductive dehalogenase-homologous genes in deep subseafloor sedimentary metagenomes.</title>
        <authorList>
            <person name="Kawai M."/>
            <person name="Futagami T."/>
            <person name="Toyoda A."/>
            <person name="Takaki Y."/>
            <person name="Nishi S."/>
            <person name="Hori S."/>
            <person name="Arai W."/>
            <person name="Tsubouchi T."/>
            <person name="Morono Y."/>
            <person name="Uchiyama I."/>
            <person name="Ito T."/>
            <person name="Fujiyama A."/>
            <person name="Inagaki F."/>
            <person name="Takami H."/>
        </authorList>
    </citation>
    <scope>NUCLEOTIDE SEQUENCE</scope>
    <source>
        <strain evidence="7">Expedition CK06-06</strain>
    </source>
</reference>
<dbReference type="PANTHER" id="PTHR24345:SF0">
    <property type="entry name" value="CELL CYCLE SERINE_THREONINE-PROTEIN KINASE CDC5_MSD2"/>
    <property type="match status" value="1"/>
</dbReference>
<keyword evidence="3" id="KW-0547">Nucleotide-binding</keyword>
<evidence type="ECO:0000256" key="1">
    <source>
        <dbReference type="ARBA" id="ARBA00022527"/>
    </source>
</evidence>
<keyword evidence="5" id="KW-0067">ATP-binding</keyword>
<sequence length="166" mass="18782">MEKAREELTRGTTFVSRYEVIEELGKGGMGKVYRVFDKKLDEEVALKIIKHEIAYNGDSIDRFSNELKFARKVAHRNVCKMYDLGENEGTHYITMEYVHGESLMSMIGMMGQLSAAQVIFIAKQVCEGLAEAHRLGVVHRDLKPSNIIVDREGTARILDFGIARSL</sequence>
<evidence type="ECO:0000256" key="5">
    <source>
        <dbReference type="ARBA" id="ARBA00022840"/>
    </source>
</evidence>
<keyword evidence="1" id="KW-0723">Serine/threonine-protein kinase</keyword>
<dbReference type="GO" id="GO:0004674">
    <property type="term" value="F:protein serine/threonine kinase activity"/>
    <property type="evidence" value="ECO:0007669"/>
    <property type="project" value="UniProtKB-KW"/>
</dbReference>
<dbReference type="PROSITE" id="PS00107">
    <property type="entry name" value="PROTEIN_KINASE_ATP"/>
    <property type="match status" value="1"/>
</dbReference>
<dbReference type="InterPro" id="IPR011009">
    <property type="entry name" value="Kinase-like_dom_sf"/>
</dbReference>
<feature type="non-terminal residue" evidence="7">
    <location>
        <position position="166"/>
    </location>
</feature>
<dbReference type="CDD" id="cd14014">
    <property type="entry name" value="STKc_PknB_like"/>
    <property type="match status" value="1"/>
</dbReference>
<evidence type="ECO:0000256" key="4">
    <source>
        <dbReference type="ARBA" id="ARBA00022777"/>
    </source>
</evidence>
<dbReference type="GO" id="GO:0005524">
    <property type="term" value="F:ATP binding"/>
    <property type="evidence" value="ECO:0007669"/>
    <property type="project" value="UniProtKB-KW"/>
</dbReference>
<keyword evidence="2" id="KW-0808">Transferase</keyword>
<proteinExistence type="predicted"/>
<evidence type="ECO:0000313" key="7">
    <source>
        <dbReference type="EMBL" id="GAI86044.1"/>
    </source>
</evidence>
<dbReference type="SUPFAM" id="SSF56112">
    <property type="entry name" value="Protein kinase-like (PK-like)"/>
    <property type="match status" value="1"/>
</dbReference>
<dbReference type="GO" id="GO:0005634">
    <property type="term" value="C:nucleus"/>
    <property type="evidence" value="ECO:0007669"/>
    <property type="project" value="TreeGrafter"/>
</dbReference>
<evidence type="ECO:0000256" key="3">
    <source>
        <dbReference type="ARBA" id="ARBA00022741"/>
    </source>
</evidence>
<evidence type="ECO:0000256" key="2">
    <source>
        <dbReference type="ARBA" id="ARBA00022679"/>
    </source>
</evidence>
<dbReference type="InterPro" id="IPR000719">
    <property type="entry name" value="Prot_kinase_dom"/>
</dbReference>